<dbReference type="AlphaFoldDB" id="A0A919FD15"/>
<keyword evidence="2" id="KW-1185">Reference proteome</keyword>
<reference evidence="1" key="1">
    <citation type="journal article" date="2014" name="Int. J. Syst. Evol. Microbiol.">
        <title>Complete genome sequence of Corynebacterium casei LMG S-19264T (=DSM 44701T), isolated from a smear-ripened cheese.</title>
        <authorList>
            <consortium name="US DOE Joint Genome Institute (JGI-PGF)"/>
            <person name="Walter F."/>
            <person name="Albersmeier A."/>
            <person name="Kalinowski J."/>
            <person name="Ruckert C."/>
        </authorList>
    </citation>
    <scope>NUCLEOTIDE SEQUENCE</scope>
    <source>
        <strain evidence="1">JCM 13306</strain>
    </source>
</reference>
<dbReference type="EMBL" id="BNBA01000071">
    <property type="protein sequence ID" value="GHH61610.1"/>
    <property type="molecule type" value="Genomic_DNA"/>
</dbReference>
<protein>
    <submittedName>
        <fullName evidence="1">Uncharacterized protein</fullName>
    </submittedName>
</protein>
<sequence>MIGATGAKHRRPTKRIGIGGVVLLGTSIAKAAPFWGISVSETVNLTLKIG</sequence>
<evidence type="ECO:0000313" key="1">
    <source>
        <dbReference type="EMBL" id="GHH61610.1"/>
    </source>
</evidence>
<name>A0A919FD15_9XANT</name>
<comment type="caution">
    <text evidence="1">The sequence shown here is derived from an EMBL/GenBank/DDBJ whole genome shotgun (WGS) entry which is preliminary data.</text>
</comment>
<accession>A0A919FD15</accession>
<evidence type="ECO:0000313" key="2">
    <source>
        <dbReference type="Proteomes" id="UP000623958"/>
    </source>
</evidence>
<reference evidence="1" key="2">
    <citation type="submission" date="2020-09" db="EMBL/GenBank/DDBJ databases">
        <authorList>
            <person name="Sun Q."/>
            <person name="Ohkuma M."/>
        </authorList>
    </citation>
    <scope>NUCLEOTIDE SEQUENCE</scope>
    <source>
        <strain evidence="1">JCM 13306</strain>
    </source>
</reference>
<gene>
    <name evidence="1" type="ORF">GCM10009090_38220</name>
</gene>
<dbReference type="Proteomes" id="UP000623958">
    <property type="component" value="Unassembled WGS sequence"/>
</dbReference>
<organism evidence="1 2">
    <name type="scientific">Xanthomonas boreopolis</name>
    <dbReference type="NCBI Taxonomy" id="86183"/>
    <lineage>
        <taxon>Bacteria</taxon>
        <taxon>Pseudomonadati</taxon>
        <taxon>Pseudomonadota</taxon>
        <taxon>Gammaproteobacteria</taxon>
        <taxon>Lysobacterales</taxon>
        <taxon>Lysobacteraceae</taxon>
        <taxon>Xanthomonas</taxon>
    </lineage>
</organism>
<proteinExistence type="predicted"/>